<dbReference type="RefSeq" id="WP_182252354.1">
    <property type="nucleotide sequence ID" value="NZ_CP043732.1"/>
</dbReference>
<protein>
    <recommendedName>
        <fullName evidence="1">Carbohydrate kinase PfkB domain-containing protein</fullName>
    </recommendedName>
</protein>
<name>A0A7D7WEQ5_9MICO</name>
<dbReference type="Pfam" id="PF00294">
    <property type="entry name" value="PfkB"/>
    <property type="match status" value="1"/>
</dbReference>
<dbReference type="InterPro" id="IPR011611">
    <property type="entry name" value="PfkB_dom"/>
</dbReference>
<dbReference type="AlphaFoldDB" id="A0A7D7WEQ5"/>
<sequence>MALLGVRGGLSVDHLVWEGKGARFAEPGGPGLFAVLGARLVAGVDVRLATELPSDDPRFAELFTRHGIDHRYCTVGAAATRLWILNSNEGRRIVETASRSAIEIEGEGSDGDEQGEPETDARFFAGLDALLDSSPLSRAQVDPRTATGVDPHQGPMRLEGLEYLRRVVRPGGVVLPSRVQLALIDSDARAAARRIAFELATPVIARLDREGMLVVDPDDPDDWEIRDSGIHVVETTGAGDSSAAAIMAAIALGADLRTAAMFGVAVARIAVSDWGASGLLRAEQFTVPPDGVTASKERRR</sequence>
<evidence type="ECO:0000259" key="1">
    <source>
        <dbReference type="Pfam" id="PF00294"/>
    </source>
</evidence>
<proteinExistence type="predicted"/>
<feature type="domain" description="Carbohydrate kinase PfkB" evidence="1">
    <location>
        <begin position="187"/>
        <end position="277"/>
    </location>
</feature>
<dbReference type="Proteomes" id="UP000515708">
    <property type="component" value="Chromosome"/>
</dbReference>
<evidence type="ECO:0000313" key="3">
    <source>
        <dbReference type="Proteomes" id="UP000515708"/>
    </source>
</evidence>
<organism evidence="2 3">
    <name type="scientific">Microbacterium esteraromaticum</name>
    <dbReference type="NCBI Taxonomy" id="57043"/>
    <lineage>
        <taxon>Bacteria</taxon>
        <taxon>Bacillati</taxon>
        <taxon>Actinomycetota</taxon>
        <taxon>Actinomycetes</taxon>
        <taxon>Micrococcales</taxon>
        <taxon>Microbacteriaceae</taxon>
        <taxon>Microbacterium</taxon>
    </lineage>
</organism>
<dbReference type="InterPro" id="IPR029056">
    <property type="entry name" value="Ribokinase-like"/>
</dbReference>
<accession>A0A7D7WEQ5</accession>
<reference evidence="2 3" key="1">
    <citation type="journal article" date="2020" name="Front. Microbiol.">
        <title>Design of Bacterial Strain-Specific qPCR Assays Using NGS Data and Publicly Available Resources and Its Application to Track Biocontrol Strains.</title>
        <authorList>
            <person name="Hernandez I."/>
            <person name="Sant C."/>
            <person name="Martinez R."/>
            <person name="Fernandez C."/>
        </authorList>
    </citation>
    <scope>NUCLEOTIDE SEQUENCE [LARGE SCALE GENOMIC DNA]</scope>
    <source>
        <strain evidence="2 3">B24</strain>
    </source>
</reference>
<dbReference type="SUPFAM" id="SSF53613">
    <property type="entry name" value="Ribokinase-like"/>
    <property type="match status" value="1"/>
</dbReference>
<gene>
    <name evidence="2" type="ORF">FVO59_09110</name>
</gene>
<dbReference type="Gene3D" id="3.40.1190.20">
    <property type="match status" value="1"/>
</dbReference>
<dbReference type="EMBL" id="CP043732">
    <property type="protein sequence ID" value="QMU97359.1"/>
    <property type="molecule type" value="Genomic_DNA"/>
</dbReference>
<evidence type="ECO:0000313" key="2">
    <source>
        <dbReference type="EMBL" id="QMU97359.1"/>
    </source>
</evidence>